<gene>
    <name evidence="2" type="ORF">AOQ84DRAFT_17622</name>
</gene>
<organism evidence="2 3">
    <name type="scientific">Glonium stellatum</name>
    <dbReference type="NCBI Taxonomy" id="574774"/>
    <lineage>
        <taxon>Eukaryota</taxon>
        <taxon>Fungi</taxon>
        <taxon>Dikarya</taxon>
        <taxon>Ascomycota</taxon>
        <taxon>Pezizomycotina</taxon>
        <taxon>Dothideomycetes</taxon>
        <taxon>Pleosporomycetidae</taxon>
        <taxon>Gloniales</taxon>
        <taxon>Gloniaceae</taxon>
        <taxon>Glonium</taxon>
    </lineage>
</organism>
<feature type="region of interest" description="Disordered" evidence="1">
    <location>
        <begin position="360"/>
        <end position="411"/>
    </location>
</feature>
<sequence length="449" mass="51156">MQLSEFPSGDTAHERLCEPCPTISANERIKLYFTDPDDIEDESNDNEATFGCRPISPCRYSDIPFTHAYAVDPPDIALYLEQLCREEMTKAEWGSGRNYRPFAYTDSTEEMVIYLDDNTSKRCEGVEVVFMQTSGLGMNTAMLDECRAGRGPRPQRNFDLLASLRKGTDHSVRCRKQAAKSSTTAGCDPSPTVPSYREILQELEDWNNQIYDSLIQNNTHLNAEEEKAAIKKDLSLARKELNPQYAAKRASLQARLKLSVAADDTEETARLGKEERSMNQNLYEACKEKVLRKIGQEIMHETDKRLEELQDLAILYAAQKSVLTKQFLPTAEIMQSCEDQHTLFIQNVQQEFQKIKPHEQTLESFTNSTRTNPRKPPTRTKKMFAPDEEDTAAREGERTKRLGHPGTFGFMHRARNDNNTIQDITQPAVRHCDGLSPSLQAMMETFKHL</sequence>
<name>A0A8E2FCI1_9PEZI</name>
<accession>A0A8E2FCI1</accession>
<feature type="compositionally biased region" description="Basic residues" evidence="1">
    <location>
        <begin position="372"/>
        <end position="382"/>
    </location>
</feature>
<protein>
    <submittedName>
        <fullName evidence="2">Uncharacterized protein</fullName>
    </submittedName>
</protein>
<evidence type="ECO:0000256" key="1">
    <source>
        <dbReference type="SAM" id="MobiDB-lite"/>
    </source>
</evidence>
<dbReference type="AlphaFoldDB" id="A0A8E2FCI1"/>
<evidence type="ECO:0000313" key="3">
    <source>
        <dbReference type="Proteomes" id="UP000250140"/>
    </source>
</evidence>
<proteinExistence type="predicted"/>
<dbReference type="OrthoDB" id="3800294at2759"/>
<dbReference type="Proteomes" id="UP000250140">
    <property type="component" value="Unassembled WGS sequence"/>
</dbReference>
<reference evidence="2 3" key="1">
    <citation type="journal article" date="2016" name="Nat. Commun.">
        <title>Ectomycorrhizal ecology is imprinted in the genome of the dominant symbiotic fungus Cenococcum geophilum.</title>
        <authorList>
            <consortium name="DOE Joint Genome Institute"/>
            <person name="Peter M."/>
            <person name="Kohler A."/>
            <person name="Ohm R.A."/>
            <person name="Kuo A."/>
            <person name="Krutzmann J."/>
            <person name="Morin E."/>
            <person name="Arend M."/>
            <person name="Barry K.W."/>
            <person name="Binder M."/>
            <person name="Choi C."/>
            <person name="Clum A."/>
            <person name="Copeland A."/>
            <person name="Grisel N."/>
            <person name="Haridas S."/>
            <person name="Kipfer T."/>
            <person name="LaButti K."/>
            <person name="Lindquist E."/>
            <person name="Lipzen A."/>
            <person name="Maire R."/>
            <person name="Meier B."/>
            <person name="Mihaltcheva S."/>
            <person name="Molinier V."/>
            <person name="Murat C."/>
            <person name="Poggeler S."/>
            <person name="Quandt C.A."/>
            <person name="Sperisen C."/>
            <person name="Tritt A."/>
            <person name="Tisserant E."/>
            <person name="Crous P.W."/>
            <person name="Henrissat B."/>
            <person name="Nehls U."/>
            <person name="Egli S."/>
            <person name="Spatafora J.W."/>
            <person name="Grigoriev I.V."/>
            <person name="Martin F.M."/>
        </authorList>
    </citation>
    <scope>NUCLEOTIDE SEQUENCE [LARGE SCALE GENOMIC DNA]</scope>
    <source>
        <strain evidence="2 3">CBS 207.34</strain>
    </source>
</reference>
<feature type="compositionally biased region" description="Basic and acidic residues" evidence="1">
    <location>
        <begin position="391"/>
        <end position="400"/>
    </location>
</feature>
<dbReference type="EMBL" id="KV748552">
    <property type="protein sequence ID" value="OCL14637.1"/>
    <property type="molecule type" value="Genomic_DNA"/>
</dbReference>
<keyword evidence="3" id="KW-1185">Reference proteome</keyword>
<evidence type="ECO:0000313" key="2">
    <source>
        <dbReference type="EMBL" id="OCL14637.1"/>
    </source>
</evidence>